<dbReference type="PANTHER" id="PTHR35526:SF3">
    <property type="entry name" value="ANTI-SIGMA-F FACTOR RSBW"/>
    <property type="match status" value="1"/>
</dbReference>
<evidence type="ECO:0000256" key="1">
    <source>
        <dbReference type="ARBA" id="ARBA00022527"/>
    </source>
</evidence>
<dbReference type="PANTHER" id="PTHR35526">
    <property type="entry name" value="ANTI-SIGMA-F FACTOR RSBW-RELATED"/>
    <property type="match status" value="1"/>
</dbReference>
<dbReference type="CDD" id="cd16936">
    <property type="entry name" value="HATPase_RsbW-like"/>
    <property type="match status" value="1"/>
</dbReference>
<dbReference type="SUPFAM" id="SSF55874">
    <property type="entry name" value="ATPase domain of HSP90 chaperone/DNA topoisomerase II/histidine kinase"/>
    <property type="match status" value="1"/>
</dbReference>
<gene>
    <name evidence="3" type="ORF">KDA82_12510</name>
</gene>
<dbReference type="Pfam" id="PF13581">
    <property type="entry name" value="HATPase_c_2"/>
    <property type="match status" value="1"/>
</dbReference>
<dbReference type="AlphaFoldDB" id="A0A8T4IX61"/>
<keyword evidence="1" id="KW-0418">Kinase</keyword>
<organism evidence="3 4">
    <name type="scientific">Streptomyces daliensis</name>
    <dbReference type="NCBI Taxonomy" id="299421"/>
    <lineage>
        <taxon>Bacteria</taxon>
        <taxon>Bacillati</taxon>
        <taxon>Actinomycetota</taxon>
        <taxon>Actinomycetes</taxon>
        <taxon>Kitasatosporales</taxon>
        <taxon>Streptomycetaceae</taxon>
        <taxon>Streptomyces</taxon>
    </lineage>
</organism>
<protein>
    <submittedName>
        <fullName evidence="3">ATP-binding protein</fullName>
    </submittedName>
</protein>
<dbReference type="Proteomes" id="UP000675554">
    <property type="component" value="Unassembled WGS sequence"/>
</dbReference>
<keyword evidence="3" id="KW-0067">ATP-binding</keyword>
<keyword evidence="1" id="KW-0808">Transferase</keyword>
<reference evidence="3" key="1">
    <citation type="submission" date="2021-04" db="EMBL/GenBank/DDBJ databases">
        <title>Sequencing of actinobacteria type strains.</title>
        <authorList>
            <person name="Nguyen G.-S."/>
            <person name="Wentzel A."/>
        </authorList>
    </citation>
    <scope>NUCLEOTIDE SEQUENCE</scope>
    <source>
        <strain evidence="3">DSM 42095</strain>
    </source>
</reference>
<dbReference type="InterPro" id="IPR003594">
    <property type="entry name" value="HATPase_dom"/>
</dbReference>
<evidence type="ECO:0000313" key="3">
    <source>
        <dbReference type="EMBL" id="MBR7673824.1"/>
    </source>
</evidence>
<accession>A0A8T4IX61</accession>
<name>A0A8T4IX61_9ACTN</name>
<sequence>MTMTAARATSIGAPGYSQTFPSVPESAGLARGLVATALRVWRLEALLNESTLVATELVANAVQHGSGRYLAFSVERPSPFRVRIRVTDQSRVRPVPQWPNDEETRGRGLLLVAALAVGWGADVHASGKTVWADVMDEAGT</sequence>
<evidence type="ECO:0000259" key="2">
    <source>
        <dbReference type="Pfam" id="PF13581"/>
    </source>
</evidence>
<dbReference type="InterPro" id="IPR050267">
    <property type="entry name" value="Anti-sigma-factor_SerPK"/>
</dbReference>
<keyword evidence="1" id="KW-0723">Serine/threonine-protein kinase</keyword>
<keyword evidence="4" id="KW-1185">Reference proteome</keyword>
<keyword evidence="3" id="KW-0547">Nucleotide-binding</keyword>
<dbReference type="GO" id="GO:0005524">
    <property type="term" value="F:ATP binding"/>
    <property type="evidence" value="ECO:0007669"/>
    <property type="project" value="UniProtKB-KW"/>
</dbReference>
<comment type="caution">
    <text evidence="3">The sequence shown here is derived from an EMBL/GenBank/DDBJ whole genome shotgun (WGS) entry which is preliminary data.</text>
</comment>
<dbReference type="EMBL" id="JAGSMN010000258">
    <property type="protein sequence ID" value="MBR7673824.1"/>
    <property type="molecule type" value="Genomic_DNA"/>
</dbReference>
<dbReference type="Gene3D" id="3.30.565.10">
    <property type="entry name" value="Histidine kinase-like ATPase, C-terminal domain"/>
    <property type="match status" value="1"/>
</dbReference>
<dbReference type="GO" id="GO:0004674">
    <property type="term" value="F:protein serine/threonine kinase activity"/>
    <property type="evidence" value="ECO:0007669"/>
    <property type="project" value="UniProtKB-KW"/>
</dbReference>
<dbReference type="InterPro" id="IPR036890">
    <property type="entry name" value="HATPase_C_sf"/>
</dbReference>
<evidence type="ECO:0000313" key="4">
    <source>
        <dbReference type="Proteomes" id="UP000675554"/>
    </source>
</evidence>
<proteinExistence type="predicted"/>
<feature type="domain" description="Histidine kinase/HSP90-like ATPase" evidence="2">
    <location>
        <begin position="20"/>
        <end position="119"/>
    </location>
</feature>